<evidence type="ECO:0000256" key="8">
    <source>
        <dbReference type="ARBA" id="ARBA00023136"/>
    </source>
</evidence>
<proteinExistence type="predicted"/>
<sequence length="239" mass="26261">MPYCFWKFFSPMPVPSSQLTRAARQRPTKPARARDRAVMNLLIFVFIFCLPVYHGRKFASIAPIHWARPCCRGRTLMRILALVALLISLAAAGWAGQVFWQEWQVSYAPVAPRAPGEAREEEPQPPASARPTRQWPLLFGEKMPPLPPQTEEAEPEPPAPKAPPIDALGYTLKGVVRAEGQVWAMVSHPTGNEVLRVGDELAPGMVISKIDERGLWAGVEGADPGLLGFPEDKPAAAAE</sequence>
<evidence type="ECO:0000256" key="7">
    <source>
        <dbReference type="ARBA" id="ARBA00022989"/>
    </source>
</evidence>
<evidence type="ECO:0000256" key="6">
    <source>
        <dbReference type="ARBA" id="ARBA00022927"/>
    </source>
</evidence>
<evidence type="ECO:0000256" key="10">
    <source>
        <dbReference type="SAM" id="Phobius"/>
    </source>
</evidence>
<keyword evidence="3" id="KW-1003">Cell membrane</keyword>
<dbReference type="GO" id="GO:0015031">
    <property type="term" value="P:protein transport"/>
    <property type="evidence" value="ECO:0007669"/>
    <property type="project" value="UniProtKB-KW"/>
</dbReference>
<organism evidence="12 13">
    <name type="scientific">Roseovarius faecimaris</name>
    <dbReference type="NCBI Taxonomy" id="2494550"/>
    <lineage>
        <taxon>Bacteria</taxon>
        <taxon>Pseudomonadati</taxon>
        <taxon>Pseudomonadota</taxon>
        <taxon>Alphaproteobacteria</taxon>
        <taxon>Rhodobacterales</taxon>
        <taxon>Roseobacteraceae</taxon>
        <taxon>Roseovarius</taxon>
    </lineage>
</organism>
<keyword evidence="2" id="KW-0813">Transport</keyword>
<keyword evidence="13" id="KW-1185">Reference proteome</keyword>
<keyword evidence="8 10" id="KW-0472">Membrane</keyword>
<evidence type="ECO:0000256" key="1">
    <source>
        <dbReference type="ARBA" id="ARBA00004533"/>
    </source>
</evidence>
<evidence type="ECO:0000256" key="2">
    <source>
        <dbReference type="ARBA" id="ARBA00022448"/>
    </source>
</evidence>
<protein>
    <recommendedName>
        <fullName evidence="11">Type II secretion system protein GspC N-terminal domain-containing protein</fullName>
    </recommendedName>
</protein>
<dbReference type="Pfam" id="PF11356">
    <property type="entry name" value="T2SSC"/>
    <property type="match status" value="1"/>
</dbReference>
<keyword evidence="4" id="KW-0997">Cell inner membrane</keyword>
<keyword evidence="7 10" id="KW-1133">Transmembrane helix</keyword>
<feature type="transmembrane region" description="Helical" evidence="10">
    <location>
        <begin position="37"/>
        <end position="55"/>
    </location>
</feature>
<dbReference type="InterPro" id="IPR024961">
    <property type="entry name" value="T2SS_GspC_N"/>
</dbReference>
<evidence type="ECO:0000259" key="11">
    <source>
        <dbReference type="Pfam" id="PF11356"/>
    </source>
</evidence>
<feature type="region of interest" description="Disordered" evidence="9">
    <location>
        <begin position="114"/>
        <end position="164"/>
    </location>
</feature>
<evidence type="ECO:0000313" key="12">
    <source>
        <dbReference type="EMBL" id="QGX96756.1"/>
    </source>
</evidence>
<reference evidence="12 13" key="1">
    <citation type="submission" date="2018-12" db="EMBL/GenBank/DDBJ databases">
        <title>Complete genome sequence of Roseovarius sp. MME-070.</title>
        <authorList>
            <person name="Nam Y.-D."/>
            <person name="Kang J."/>
            <person name="Chung W.-H."/>
            <person name="Park Y.S."/>
        </authorList>
    </citation>
    <scope>NUCLEOTIDE SEQUENCE [LARGE SCALE GENOMIC DNA]</scope>
    <source>
        <strain evidence="12 13">MME-070</strain>
        <plasmid evidence="13">pmme07001</plasmid>
    </source>
</reference>
<keyword evidence="5 10" id="KW-0812">Transmembrane</keyword>
<dbReference type="EMBL" id="CP034347">
    <property type="protein sequence ID" value="QGX96756.1"/>
    <property type="molecule type" value="Genomic_DNA"/>
</dbReference>
<evidence type="ECO:0000256" key="3">
    <source>
        <dbReference type="ARBA" id="ARBA00022475"/>
    </source>
</evidence>
<evidence type="ECO:0000256" key="4">
    <source>
        <dbReference type="ARBA" id="ARBA00022519"/>
    </source>
</evidence>
<comment type="subcellular location">
    <subcellularLocation>
        <location evidence="1">Cell inner membrane</location>
    </subcellularLocation>
</comment>
<keyword evidence="12" id="KW-0614">Plasmid</keyword>
<name>A0A6I6INJ4_9RHOB</name>
<geneLocation type="plasmid" evidence="13">
    <name>pmme07001</name>
</geneLocation>
<evidence type="ECO:0000256" key="9">
    <source>
        <dbReference type="SAM" id="MobiDB-lite"/>
    </source>
</evidence>
<accession>A0A6I6INJ4</accession>
<gene>
    <name evidence="12" type="ORF">EI983_00095</name>
</gene>
<dbReference type="AlphaFoldDB" id="A0A6I6INJ4"/>
<dbReference type="Proteomes" id="UP000428330">
    <property type="component" value="Plasmid pMME07001"/>
</dbReference>
<keyword evidence="6" id="KW-0653">Protein transport</keyword>
<evidence type="ECO:0000256" key="5">
    <source>
        <dbReference type="ARBA" id="ARBA00022692"/>
    </source>
</evidence>
<feature type="transmembrane region" description="Helical" evidence="10">
    <location>
        <begin position="76"/>
        <end position="100"/>
    </location>
</feature>
<dbReference type="GO" id="GO:0005886">
    <property type="term" value="C:plasma membrane"/>
    <property type="evidence" value="ECO:0007669"/>
    <property type="project" value="UniProtKB-SubCell"/>
</dbReference>
<dbReference type="KEGG" id="rom:EI983_00095"/>
<feature type="domain" description="Type II secretion system protein GspC N-terminal" evidence="11">
    <location>
        <begin position="85"/>
        <end position="210"/>
    </location>
</feature>
<evidence type="ECO:0000313" key="13">
    <source>
        <dbReference type="Proteomes" id="UP000428330"/>
    </source>
</evidence>